<dbReference type="PANTHER" id="PTHR11712">
    <property type="entry name" value="POLYKETIDE SYNTHASE-RELATED"/>
    <property type="match status" value="1"/>
</dbReference>
<dbReference type="InterPro" id="IPR020841">
    <property type="entry name" value="PKS_Beta-ketoAc_synthase_dom"/>
</dbReference>
<dbReference type="Pfam" id="PF00109">
    <property type="entry name" value="ketoacyl-synt"/>
    <property type="match status" value="1"/>
</dbReference>
<evidence type="ECO:0000313" key="6">
    <source>
        <dbReference type="Proteomes" id="UP000594800"/>
    </source>
</evidence>
<feature type="domain" description="Ketosynthase family 3 (KS3)" evidence="4">
    <location>
        <begin position="1"/>
        <end position="314"/>
    </location>
</feature>
<accession>A0A7S9QEI5</accession>
<dbReference type="InterPro" id="IPR016039">
    <property type="entry name" value="Thiolase-like"/>
</dbReference>
<evidence type="ECO:0000256" key="3">
    <source>
        <dbReference type="RuleBase" id="RU003694"/>
    </source>
</evidence>
<evidence type="ECO:0000313" key="5">
    <source>
        <dbReference type="EMBL" id="QPH56033.1"/>
    </source>
</evidence>
<dbReference type="SUPFAM" id="SSF53901">
    <property type="entry name" value="Thiolase-like"/>
    <property type="match status" value="2"/>
</dbReference>
<dbReference type="SMART" id="SM00825">
    <property type="entry name" value="PKS_KS"/>
    <property type="match status" value="1"/>
</dbReference>
<dbReference type="GO" id="GO:0006633">
    <property type="term" value="P:fatty acid biosynthetic process"/>
    <property type="evidence" value="ECO:0007669"/>
    <property type="project" value="TreeGrafter"/>
</dbReference>
<dbReference type="PROSITE" id="PS52004">
    <property type="entry name" value="KS3_2"/>
    <property type="match status" value="1"/>
</dbReference>
<proteinExistence type="inferred from homology"/>
<evidence type="ECO:0000259" key="4">
    <source>
        <dbReference type="PROSITE" id="PS52004"/>
    </source>
</evidence>
<dbReference type="InterPro" id="IPR014030">
    <property type="entry name" value="Ketoacyl_synth_N"/>
</dbReference>
<organism evidence="5 6">
    <name type="scientific">Pontivivens ytuae</name>
    <dbReference type="NCBI Taxonomy" id="2789856"/>
    <lineage>
        <taxon>Bacteria</taxon>
        <taxon>Pseudomonadati</taxon>
        <taxon>Pseudomonadota</taxon>
        <taxon>Alphaproteobacteria</taxon>
        <taxon>Rhodobacterales</taxon>
        <taxon>Paracoccaceae</taxon>
        <taxon>Pontivivens</taxon>
    </lineage>
</organism>
<protein>
    <recommendedName>
        <fullName evidence="4">Ketosynthase family 3 (KS3) domain-containing protein</fullName>
    </recommendedName>
</protein>
<dbReference type="GO" id="GO:0004315">
    <property type="term" value="F:3-oxoacyl-[acyl-carrier-protein] synthase activity"/>
    <property type="evidence" value="ECO:0007669"/>
    <property type="project" value="TreeGrafter"/>
</dbReference>
<evidence type="ECO:0000256" key="2">
    <source>
        <dbReference type="ARBA" id="ARBA00022679"/>
    </source>
</evidence>
<sequence length="319" mass="33424">MSHVALFPRLYRAYMAAVVQDPSYLPASTVFLATNHGDADVAVRDMPETLPMMSRLHRGPDLEAVAVPTLIQSACSSGMTALISAAISARAQGMPSYVVSLDTLADVEILGFRAAKALAPERARPFSTQVDGLTIGEAGMVIKVAWHPASAYPSSKPDCTVIALLGFGVSCDAYHPTDPDPDGHDIERAWCHALTVAGLRSEDVDLVYLHGTGTRANDAVETKVCRRMWPESLPAVASMKSALGHTMGSAGVLNTLATGSALQEARVPPTLAKSERNLMLPVATGAAQDLVAPRVGLAVSSGFGGLNAALVLARLDRAS</sequence>
<dbReference type="RefSeq" id="WP_196105292.1">
    <property type="nucleotide sequence ID" value="NZ_CP064942.1"/>
</dbReference>
<keyword evidence="6" id="KW-1185">Reference proteome</keyword>
<dbReference type="KEGG" id="poz:I0K15_10050"/>
<comment type="similarity">
    <text evidence="1 3">Belongs to the thiolase-like superfamily. Beta-ketoacyl-ACP synthases family.</text>
</comment>
<dbReference type="InterPro" id="IPR000794">
    <property type="entry name" value="Beta-ketoacyl_synthase"/>
</dbReference>
<dbReference type="InterPro" id="IPR014031">
    <property type="entry name" value="Ketoacyl_synth_C"/>
</dbReference>
<dbReference type="EMBL" id="CP064942">
    <property type="protein sequence ID" value="QPH56033.1"/>
    <property type="molecule type" value="Genomic_DNA"/>
</dbReference>
<dbReference type="Gene3D" id="3.40.47.10">
    <property type="match status" value="1"/>
</dbReference>
<dbReference type="Proteomes" id="UP000594800">
    <property type="component" value="Chromosome"/>
</dbReference>
<dbReference type="PANTHER" id="PTHR11712:SF347">
    <property type="entry name" value="BETA KETOACYL-ACYL CARRIER PROTEIN SYNTHASE"/>
    <property type="match status" value="1"/>
</dbReference>
<keyword evidence="2 3" id="KW-0808">Transferase</keyword>
<name>A0A7S9QEI5_9RHOB</name>
<evidence type="ECO:0000256" key="1">
    <source>
        <dbReference type="ARBA" id="ARBA00008467"/>
    </source>
</evidence>
<dbReference type="AlphaFoldDB" id="A0A7S9QEI5"/>
<reference evidence="5 6" key="1">
    <citation type="submission" date="2020-11" db="EMBL/GenBank/DDBJ databases">
        <title>Description of Pontivivens ytuae sp. nov. isolated from deep sea sediment of Mariana Trench.</title>
        <authorList>
            <person name="Wang Z."/>
            <person name="Sun Q.-L."/>
            <person name="Xu X.-D."/>
            <person name="Tang Y.-Z."/>
            <person name="Zhang J."/>
        </authorList>
    </citation>
    <scope>NUCLEOTIDE SEQUENCE [LARGE SCALE GENOMIC DNA]</scope>
    <source>
        <strain evidence="5 6">MT2928</strain>
    </source>
</reference>
<dbReference type="Pfam" id="PF02801">
    <property type="entry name" value="Ketoacyl-synt_C"/>
    <property type="match status" value="1"/>
</dbReference>
<gene>
    <name evidence="5" type="ORF">I0K15_10050</name>
</gene>